<dbReference type="FunFam" id="3.40.50.300:FF:000527">
    <property type="entry name" value="Tyrosine-protein kinase etk"/>
    <property type="match status" value="1"/>
</dbReference>
<dbReference type="Proteomes" id="UP000236551">
    <property type="component" value="Chromosome"/>
</dbReference>
<evidence type="ECO:0000259" key="17">
    <source>
        <dbReference type="Pfam" id="PF13614"/>
    </source>
</evidence>
<feature type="transmembrane region" description="Helical" evidence="15">
    <location>
        <begin position="424"/>
        <end position="444"/>
    </location>
</feature>
<feature type="domain" description="Tyrosine-protein kinase G-rich" evidence="18">
    <location>
        <begin position="366"/>
        <end position="446"/>
    </location>
</feature>
<evidence type="ECO:0000256" key="13">
    <source>
        <dbReference type="ARBA" id="ARBA00053015"/>
    </source>
</evidence>
<dbReference type="GO" id="GO:0004713">
    <property type="term" value="F:protein tyrosine kinase activity"/>
    <property type="evidence" value="ECO:0007669"/>
    <property type="project" value="UniProtKB-KW"/>
</dbReference>
<evidence type="ECO:0000256" key="11">
    <source>
        <dbReference type="ARBA" id="ARBA00023136"/>
    </source>
</evidence>
<feature type="coiled-coil region" evidence="14">
    <location>
        <begin position="268"/>
        <end position="295"/>
    </location>
</feature>
<dbReference type="GO" id="GO:0005886">
    <property type="term" value="C:plasma membrane"/>
    <property type="evidence" value="ECO:0007669"/>
    <property type="project" value="UniProtKB-SubCell"/>
</dbReference>
<proteinExistence type="inferred from homology"/>
<evidence type="ECO:0000256" key="12">
    <source>
        <dbReference type="ARBA" id="ARBA00023137"/>
    </source>
</evidence>
<reference evidence="19 20" key="1">
    <citation type="submission" date="2017-11" db="EMBL/GenBank/DDBJ databases">
        <title>Escherichia coli CV839-15 Genome sequencing and assembly.</title>
        <authorList>
            <person name="Li Z."/>
            <person name="Song N."/>
            <person name="Li W."/>
            <person name="Philip H.R."/>
            <person name="Bu Z."/>
            <person name="Siguo L."/>
        </authorList>
    </citation>
    <scope>NUCLEOTIDE SEQUENCE [LARGE SCALE GENOMIC DNA]</scope>
    <source>
        <strain evidence="19 20">CV839-15</strain>
    </source>
</reference>
<evidence type="ECO:0000313" key="20">
    <source>
        <dbReference type="Proteomes" id="UP000236551"/>
    </source>
</evidence>
<keyword evidence="9" id="KW-0067">ATP-binding</keyword>
<organism evidence="19 20">
    <name type="scientific">Escherichia coli</name>
    <dbReference type="NCBI Taxonomy" id="562"/>
    <lineage>
        <taxon>Bacteria</taxon>
        <taxon>Pseudomonadati</taxon>
        <taxon>Pseudomonadota</taxon>
        <taxon>Gammaproteobacteria</taxon>
        <taxon>Enterobacterales</taxon>
        <taxon>Enterobacteriaceae</taxon>
        <taxon>Escherichia</taxon>
    </lineage>
</organism>
<keyword evidence="14" id="KW-0175">Coiled coil</keyword>
<dbReference type="GO" id="GO:0005524">
    <property type="term" value="F:ATP binding"/>
    <property type="evidence" value="ECO:0007669"/>
    <property type="project" value="UniProtKB-KW"/>
</dbReference>
<dbReference type="InterPro" id="IPR005702">
    <property type="entry name" value="Wzc-like_C"/>
</dbReference>
<evidence type="ECO:0000256" key="14">
    <source>
        <dbReference type="SAM" id="Coils"/>
    </source>
</evidence>
<evidence type="ECO:0000256" key="3">
    <source>
        <dbReference type="ARBA" id="ARBA00022475"/>
    </source>
</evidence>
<evidence type="ECO:0000259" key="18">
    <source>
        <dbReference type="Pfam" id="PF13807"/>
    </source>
</evidence>
<comment type="catalytic activity">
    <reaction evidence="13">
        <text>L-tyrosyl-[protein] + ATP = O-phospho-L-tyrosyl-[protein] + ADP + H(+)</text>
        <dbReference type="Rhea" id="RHEA:10596"/>
        <dbReference type="Rhea" id="RHEA-COMP:10136"/>
        <dbReference type="Rhea" id="RHEA-COMP:20101"/>
        <dbReference type="ChEBI" id="CHEBI:15378"/>
        <dbReference type="ChEBI" id="CHEBI:30616"/>
        <dbReference type="ChEBI" id="CHEBI:46858"/>
        <dbReference type="ChEBI" id="CHEBI:61978"/>
        <dbReference type="ChEBI" id="CHEBI:456216"/>
    </reaction>
</comment>
<dbReference type="InterPro" id="IPR032807">
    <property type="entry name" value="GNVR"/>
</dbReference>
<dbReference type="NCBIfam" id="TIGR01007">
    <property type="entry name" value="eps_fam"/>
    <property type="match status" value="1"/>
</dbReference>
<dbReference type="Pfam" id="PF23607">
    <property type="entry name" value="WZC_N"/>
    <property type="match status" value="1"/>
</dbReference>
<dbReference type="Pfam" id="PF13614">
    <property type="entry name" value="AAA_31"/>
    <property type="match status" value="1"/>
</dbReference>
<dbReference type="Pfam" id="PF13807">
    <property type="entry name" value="GNVR"/>
    <property type="match status" value="1"/>
</dbReference>
<sequence>MSLEKNKQDVKDNEEIDLGRLIGEIIDHRKIIISITALFTLIGIVYALFSTPIYQANALIQVEQKQANAILSNLSQMLPDSQPQSATEIALLQSRMILGKTVDDLNLQANAKEKFFPVLGRGWARLTNKNNNTLKISRLYISGATDEDDAEVNLRVISNNSFVVSGDDFEVKGEVGKLLDTKDLSLKIDSINAPEGTEFILTYATRLKAITDLQKVFSVSDQGKDTGILTLSLLGSNPELIKEIINSISKNYLDQNISRQAAQDAKSLEFLDAELPKVRSELDIAEDKLNAYRKKSDSVDLSLEAKSVLDQIVNVDNQLNELTFRESEISQLYTKEHPTYKALLEKRKTLQDERSKLNKRVSAMPETQQEVLRLSRDVESGRAVYMQLLNRQQELNISKSSAIGNVRIIDDAITEPQPVKPNKILVSILSFILGIILSIGYVLLKTFLRRGIESPEQLEEIGINVYASVPVSETFSKNVTKNIGWKKTKNVENYGFLAVENPADLAIEAIRGLRTSLHFAMMEARNNVLMISGASPNSGKSFISSNLAAVISQSGKKVLLIDTDLRKGYLHRVFNVNNTAGLSDYLSGKLDVKNIILKSKVIDFDFISRGTTPPNPAELLMHPRFQDLVSWANENYDIVILDTPPILAVTDAAIIGNYAGTTLVVARFELNTAKEIAVSIKRFEQSGVHVKGCILNGMVKKTSSYYGYGYSHYGYSYTDKDGK</sequence>
<dbReference type="InterPro" id="IPR027417">
    <property type="entry name" value="P-loop_NTPase"/>
</dbReference>
<keyword evidence="4" id="KW-0997">Cell inner membrane</keyword>
<dbReference type="InterPro" id="IPR050445">
    <property type="entry name" value="Bact_polysacc_biosynth/exp"/>
</dbReference>
<keyword evidence="3" id="KW-1003">Cell membrane</keyword>
<keyword evidence="6 15" id="KW-0812">Transmembrane</keyword>
<gene>
    <name evidence="19" type="primary">etk-wzc</name>
    <name evidence="19" type="ORF">CV83915_04236</name>
</gene>
<evidence type="ECO:0000256" key="9">
    <source>
        <dbReference type="ARBA" id="ARBA00022840"/>
    </source>
</evidence>
<dbReference type="EMBL" id="CP024978">
    <property type="protein sequence ID" value="ATZ34512.1"/>
    <property type="molecule type" value="Genomic_DNA"/>
</dbReference>
<evidence type="ECO:0000256" key="7">
    <source>
        <dbReference type="ARBA" id="ARBA00022741"/>
    </source>
</evidence>
<protein>
    <submittedName>
        <fullName evidence="19">Tyrosine-protein kinase etk</fullName>
    </submittedName>
</protein>
<accession>A0A2H4TY66</accession>
<evidence type="ECO:0000313" key="19">
    <source>
        <dbReference type="EMBL" id="ATZ34512.1"/>
    </source>
</evidence>
<evidence type="ECO:0000256" key="6">
    <source>
        <dbReference type="ARBA" id="ARBA00022692"/>
    </source>
</evidence>
<dbReference type="Gene3D" id="3.40.50.300">
    <property type="entry name" value="P-loop containing nucleotide triphosphate hydrolases"/>
    <property type="match status" value="1"/>
</dbReference>
<feature type="domain" description="AAA" evidence="17">
    <location>
        <begin position="538"/>
        <end position="653"/>
    </location>
</feature>
<evidence type="ECO:0000256" key="15">
    <source>
        <dbReference type="SAM" id="Phobius"/>
    </source>
</evidence>
<dbReference type="PANTHER" id="PTHR32309">
    <property type="entry name" value="TYROSINE-PROTEIN KINASE"/>
    <property type="match status" value="1"/>
</dbReference>
<keyword evidence="11 15" id="KW-0472">Membrane</keyword>
<dbReference type="GO" id="GO:0042802">
    <property type="term" value="F:identical protein binding"/>
    <property type="evidence" value="ECO:0007669"/>
    <property type="project" value="UniProtKB-ARBA"/>
</dbReference>
<dbReference type="InterPro" id="IPR025669">
    <property type="entry name" value="AAA_dom"/>
</dbReference>
<keyword evidence="10 15" id="KW-1133">Transmembrane helix</keyword>
<evidence type="ECO:0000256" key="1">
    <source>
        <dbReference type="ARBA" id="ARBA00004429"/>
    </source>
</evidence>
<evidence type="ECO:0000259" key="16">
    <source>
        <dbReference type="Pfam" id="PF02706"/>
    </source>
</evidence>
<evidence type="ECO:0000256" key="8">
    <source>
        <dbReference type="ARBA" id="ARBA00022777"/>
    </source>
</evidence>
<dbReference type="CDD" id="cd05387">
    <property type="entry name" value="BY-kinase"/>
    <property type="match status" value="1"/>
</dbReference>
<comment type="similarity">
    <text evidence="2">Belongs to the etk/wzc family.</text>
</comment>
<evidence type="ECO:0000256" key="4">
    <source>
        <dbReference type="ARBA" id="ARBA00022519"/>
    </source>
</evidence>
<dbReference type="PANTHER" id="PTHR32309:SF32">
    <property type="entry name" value="TYROSINE-PROTEIN KINASE ETK-RELATED"/>
    <property type="match status" value="1"/>
</dbReference>
<evidence type="ECO:0000256" key="10">
    <source>
        <dbReference type="ARBA" id="ARBA00022989"/>
    </source>
</evidence>
<comment type="subcellular location">
    <subcellularLocation>
        <location evidence="1">Cell inner membrane</location>
        <topology evidence="1">Multi-pass membrane protein</topology>
    </subcellularLocation>
</comment>
<keyword evidence="5" id="KW-0808">Transferase</keyword>
<feature type="transmembrane region" description="Helical" evidence="15">
    <location>
        <begin position="31"/>
        <end position="49"/>
    </location>
</feature>
<keyword evidence="7" id="KW-0547">Nucleotide-binding</keyword>
<evidence type="ECO:0000256" key="2">
    <source>
        <dbReference type="ARBA" id="ARBA00008883"/>
    </source>
</evidence>
<dbReference type="InterPro" id="IPR003856">
    <property type="entry name" value="LPS_length_determ_N"/>
</dbReference>
<name>A0A2H4TY66_ECOLX</name>
<keyword evidence="12" id="KW-0829">Tyrosine-protein kinase</keyword>
<evidence type="ECO:0000256" key="5">
    <source>
        <dbReference type="ARBA" id="ARBA00022679"/>
    </source>
</evidence>
<dbReference type="Pfam" id="PF02706">
    <property type="entry name" value="Wzz"/>
    <property type="match status" value="1"/>
</dbReference>
<keyword evidence="8 19" id="KW-0418">Kinase</keyword>
<dbReference type="SUPFAM" id="SSF52540">
    <property type="entry name" value="P-loop containing nucleoside triphosphate hydrolases"/>
    <property type="match status" value="1"/>
</dbReference>
<feature type="domain" description="Polysaccharide chain length determinant N-terminal" evidence="16">
    <location>
        <begin position="14"/>
        <end position="105"/>
    </location>
</feature>
<dbReference type="AlphaFoldDB" id="A0A2H4TY66"/>